<keyword evidence="1" id="KW-1133">Transmembrane helix</keyword>
<feature type="transmembrane region" description="Helical" evidence="1">
    <location>
        <begin position="12"/>
        <end position="29"/>
    </location>
</feature>
<dbReference type="AlphaFoldDB" id="A0A832T0Q8"/>
<evidence type="ECO:0000313" key="3">
    <source>
        <dbReference type="Proteomes" id="UP000645676"/>
    </source>
</evidence>
<proteinExistence type="predicted"/>
<dbReference type="InterPro" id="IPR008910">
    <property type="entry name" value="MSC_TM_helix"/>
</dbReference>
<comment type="caution">
    <text evidence="2">The sequence shown here is derived from an EMBL/GenBank/DDBJ whole genome shotgun (WGS) entry which is preliminary data.</text>
</comment>
<gene>
    <name evidence="2" type="ORF">HA335_01410</name>
</gene>
<dbReference type="Proteomes" id="UP000645676">
    <property type="component" value="Unassembled WGS sequence"/>
</dbReference>
<dbReference type="EMBL" id="DUJR01000006">
    <property type="protein sequence ID" value="HII59231.1"/>
    <property type="molecule type" value="Genomic_DNA"/>
</dbReference>
<organism evidence="2 3">
    <name type="scientific">Methanocaldococcus jannaschii</name>
    <dbReference type="NCBI Taxonomy" id="2190"/>
    <lineage>
        <taxon>Archaea</taxon>
        <taxon>Methanobacteriati</taxon>
        <taxon>Methanobacteriota</taxon>
        <taxon>Methanomada group</taxon>
        <taxon>Methanococci</taxon>
        <taxon>Methanococcales</taxon>
        <taxon>Methanocaldococcaceae</taxon>
        <taxon>Methanocaldococcus</taxon>
    </lineage>
</organism>
<keyword evidence="1" id="KW-0472">Membrane</keyword>
<accession>A0A832T0Q8</accession>
<protein>
    <submittedName>
        <fullName evidence="2">Mechanosensitive ion channel family protein</fullName>
    </submittedName>
</protein>
<reference evidence="2" key="1">
    <citation type="journal article" date="2020" name="bioRxiv">
        <title>A rank-normalized archaeal taxonomy based on genome phylogeny resolves widespread incomplete and uneven classifications.</title>
        <authorList>
            <person name="Rinke C."/>
            <person name="Chuvochina M."/>
            <person name="Mussig A.J."/>
            <person name="Chaumeil P.-A."/>
            <person name="Waite D.W."/>
            <person name="Whitman W.B."/>
            <person name="Parks D.H."/>
            <person name="Hugenholtz P."/>
        </authorList>
    </citation>
    <scope>NUCLEOTIDE SEQUENCE</scope>
    <source>
        <strain evidence="2">UBA8849</strain>
    </source>
</reference>
<feature type="non-terminal residue" evidence="2">
    <location>
        <position position="105"/>
    </location>
</feature>
<feature type="transmembrane region" description="Helical" evidence="1">
    <location>
        <begin position="50"/>
        <end position="72"/>
    </location>
</feature>
<name>A0A832T0Q8_9EURY</name>
<sequence>MEIFGNSISNILIFVVITLLGIFIGKIVDKIVRNYLKKIIDKTKTKFDDIILESIDLPIIVLVVTLFFYFGLRFLILPDYILKLIDEAVKVVVILSATYFAVKFI</sequence>
<evidence type="ECO:0000256" key="1">
    <source>
        <dbReference type="SAM" id="Phobius"/>
    </source>
</evidence>
<keyword evidence="1" id="KW-0812">Transmembrane</keyword>
<dbReference type="Pfam" id="PF05552">
    <property type="entry name" value="MS_channel_1st_1"/>
    <property type="match status" value="1"/>
</dbReference>
<evidence type="ECO:0000313" key="2">
    <source>
        <dbReference type="EMBL" id="HII59231.1"/>
    </source>
</evidence>